<proteinExistence type="predicted"/>
<dbReference type="InterPro" id="IPR052228">
    <property type="entry name" value="Sec_Metab_Biosynth_Oxidored"/>
</dbReference>
<protein>
    <recommendedName>
        <fullName evidence="4">Oxidoreductase</fullName>
    </recommendedName>
</protein>
<dbReference type="SUPFAM" id="SSF51735">
    <property type="entry name" value="NAD(P)-binding Rossmann-fold domains"/>
    <property type="match status" value="1"/>
</dbReference>
<sequence>MRRTIVITGGTSGIGMALARHHVGRGDLVVAVGSTEQGGRRLLERVPGARFVRADLASVRRTRDLARRLRDEFPVIDALVLGAFRYNTARAETEEGFERTFALYVLSRLLMAEGLREPLQGAPAPVIVNLCGVGGPRSAGIRWDDLQLTRGYRPFTATMQGARAVELLASVHDGGRTRYVLYNPGFVATGMHESFGQPVRGVVRAVSALFAQRVDDAVPPITALLDRPPAAPLTAYRGGRPFEPAVDRASALRMEAAVRAMVAAVPG</sequence>
<comment type="caution">
    <text evidence="2">The sequence shown here is derived from an EMBL/GenBank/DDBJ whole genome shotgun (WGS) entry which is preliminary data.</text>
</comment>
<dbReference type="Pfam" id="PF00106">
    <property type="entry name" value="adh_short"/>
    <property type="match status" value="1"/>
</dbReference>
<organism evidence="2 3">
    <name type="scientific">Streptosporangium longisporum</name>
    <dbReference type="NCBI Taxonomy" id="46187"/>
    <lineage>
        <taxon>Bacteria</taxon>
        <taxon>Bacillati</taxon>
        <taxon>Actinomycetota</taxon>
        <taxon>Actinomycetes</taxon>
        <taxon>Streptosporangiales</taxon>
        <taxon>Streptosporangiaceae</taxon>
        <taxon>Streptosporangium</taxon>
    </lineage>
</organism>
<dbReference type="Proteomes" id="UP001499930">
    <property type="component" value="Unassembled WGS sequence"/>
</dbReference>
<dbReference type="Gene3D" id="3.40.50.720">
    <property type="entry name" value="NAD(P)-binding Rossmann-like Domain"/>
    <property type="match status" value="1"/>
</dbReference>
<dbReference type="PANTHER" id="PTHR47534:SF3">
    <property type="entry name" value="ALCOHOL DEHYDROGENASE-LIKE C-TERMINAL DOMAIN-CONTAINING PROTEIN"/>
    <property type="match status" value="1"/>
</dbReference>
<evidence type="ECO:0000256" key="1">
    <source>
        <dbReference type="ARBA" id="ARBA00023002"/>
    </source>
</evidence>
<dbReference type="RefSeq" id="WP_344888795.1">
    <property type="nucleotide sequence ID" value="NZ_BAAAWD010000006.1"/>
</dbReference>
<accession>A0ABN3XRX8</accession>
<name>A0ABN3XRX8_9ACTN</name>
<gene>
    <name evidence="2" type="ORF">GCM10017559_09340</name>
</gene>
<reference evidence="2 3" key="1">
    <citation type="journal article" date="2019" name="Int. J. Syst. Evol. Microbiol.">
        <title>The Global Catalogue of Microorganisms (GCM) 10K type strain sequencing project: providing services to taxonomists for standard genome sequencing and annotation.</title>
        <authorList>
            <consortium name="The Broad Institute Genomics Platform"/>
            <consortium name="The Broad Institute Genome Sequencing Center for Infectious Disease"/>
            <person name="Wu L."/>
            <person name="Ma J."/>
        </authorList>
    </citation>
    <scope>NUCLEOTIDE SEQUENCE [LARGE SCALE GENOMIC DNA]</scope>
    <source>
        <strain evidence="2 3">JCM 3106</strain>
    </source>
</reference>
<keyword evidence="1" id="KW-0560">Oxidoreductase</keyword>
<evidence type="ECO:0000313" key="3">
    <source>
        <dbReference type="Proteomes" id="UP001499930"/>
    </source>
</evidence>
<dbReference type="PANTHER" id="PTHR47534">
    <property type="entry name" value="YALI0E05731P"/>
    <property type="match status" value="1"/>
</dbReference>
<evidence type="ECO:0008006" key="4">
    <source>
        <dbReference type="Google" id="ProtNLM"/>
    </source>
</evidence>
<dbReference type="InterPro" id="IPR036291">
    <property type="entry name" value="NAD(P)-bd_dom_sf"/>
</dbReference>
<dbReference type="EMBL" id="BAAAWD010000006">
    <property type="protein sequence ID" value="GAA2991493.1"/>
    <property type="molecule type" value="Genomic_DNA"/>
</dbReference>
<evidence type="ECO:0000313" key="2">
    <source>
        <dbReference type="EMBL" id="GAA2991493.1"/>
    </source>
</evidence>
<keyword evidence="3" id="KW-1185">Reference proteome</keyword>
<dbReference type="InterPro" id="IPR002347">
    <property type="entry name" value="SDR_fam"/>
</dbReference>